<keyword evidence="4" id="KW-1185">Reference proteome</keyword>
<evidence type="ECO:0000256" key="1">
    <source>
        <dbReference type="SAM" id="MobiDB-lite"/>
    </source>
</evidence>
<feature type="compositionally biased region" description="Acidic residues" evidence="1">
    <location>
        <begin position="156"/>
        <end position="177"/>
    </location>
</feature>
<sequence length="291" mass="33119">MAFAFKSGACTPRSIAWMAWGVFFDSARSTNNTRIERLWVEVGSQFARRWRAFFYCLEALHGLDRTNPHHLWLLHLLFLDLINLDCENFCAEWNCHPISGEGHDQSPEDMCLLGQVRDGMYLDDCEGTDLGVIEHHYGTFGPPLRREPGQTGAGQLEDEDIPLPPNDFDDEEDEEEDDLAAQIEEAQTGHFHHEPVPVPKHANPFDDDGSMGLFYDALEEAINRELIPPGYGLLPEEWGEEGYPTFEILKSGRRGGRQLRVALPDAIWRPRAEMWGRALAILNQITYVNEP</sequence>
<feature type="region of interest" description="Disordered" evidence="1">
    <location>
        <begin position="141"/>
        <end position="177"/>
    </location>
</feature>
<dbReference type="Pfam" id="PF24764">
    <property type="entry name" value="rva_4"/>
    <property type="match status" value="1"/>
</dbReference>
<gene>
    <name evidence="3" type="ORF">C8F04DRAFT_1212643</name>
</gene>
<proteinExistence type="predicted"/>
<evidence type="ECO:0000259" key="2">
    <source>
        <dbReference type="Pfam" id="PF24764"/>
    </source>
</evidence>
<accession>A0AAD6WT97</accession>
<name>A0AAD6WT97_9AGAR</name>
<feature type="domain" description="Integrase core" evidence="2">
    <location>
        <begin position="27"/>
        <end position="114"/>
    </location>
</feature>
<dbReference type="AlphaFoldDB" id="A0AAD6WT97"/>
<organism evidence="3 4">
    <name type="scientific">Mycena alexandri</name>
    <dbReference type="NCBI Taxonomy" id="1745969"/>
    <lineage>
        <taxon>Eukaryota</taxon>
        <taxon>Fungi</taxon>
        <taxon>Dikarya</taxon>
        <taxon>Basidiomycota</taxon>
        <taxon>Agaricomycotina</taxon>
        <taxon>Agaricomycetes</taxon>
        <taxon>Agaricomycetidae</taxon>
        <taxon>Agaricales</taxon>
        <taxon>Marasmiineae</taxon>
        <taxon>Mycenaceae</taxon>
        <taxon>Mycena</taxon>
    </lineage>
</organism>
<reference evidence="3" key="1">
    <citation type="submission" date="2023-03" db="EMBL/GenBank/DDBJ databases">
        <title>Massive genome expansion in bonnet fungi (Mycena s.s.) driven by repeated elements and novel gene families across ecological guilds.</title>
        <authorList>
            <consortium name="Lawrence Berkeley National Laboratory"/>
            <person name="Harder C.B."/>
            <person name="Miyauchi S."/>
            <person name="Viragh M."/>
            <person name="Kuo A."/>
            <person name="Thoen E."/>
            <person name="Andreopoulos B."/>
            <person name="Lu D."/>
            <person name="Skrede I."/>
            <person name="Drula E."/>
            <person name="Henrissat B."/>
            <person name="Morin E."/>
            <person name="Kohler A."/>
            <person name="Barry K."/>
            <person name="LaButti K."/>
            <person name="Morin E."/>
            <person name="Salamov A."/>
            <person name="Lipzen A."/>
            <person name="Mereny Z."/>
            <person name="Hegedus B."/>
            <person name="Baldrian P."/>
            <person name="Stursova M."/>
            <person name="Weitz H."/>
            <person name="Taylor A."/>
            <person name="Grigoriev I.V."/>
            <person name="Nagy L.G."/>
            <person name="Martin F."/>
            <person name="Kauserud H."/>
        </authorList>
    </citation>
    <scope>NUCLEOTIDE SEQUENCE</scope>
    <source>
        <strain evidence="3">CBHHK200</strain>
    </source>
</reference>
<protein>
    <recommendedName>
        <fullName evidence="2">Integrase core domain-containing protein</fullName>
    </recommendedName>
</protein>
<evidence type="ECO:0000313" key="4">
    <source>
        <dbReference type="Proteomes" id="UP001218188"/>
    </source>
</evidence>
<dbReference type="EMBL" id="JARJCM010000140">
    <property type="protein sequence ID" value="KAJ7026333.1"/>
    <property type="molecule type" value="Genomic_DNA"/>
</dbReference>
<dbReference type="Proteomes" id="UP001218188">
    <property type="component" value="Unassembled WGS sequence"/>
</dbReference>
<dbReference type="InterPro" id="IPR058913">
    <property type="entry name" value="Integrase_dom_put"/>
</dbReference>
<evidence type="ECO:0000313" key="3">
    <source>
        <dbReference type="EMBL" id="KAJ7026333.1"/>
    </source>
</evidence>
<comment type="caution">
    <text evidence="3">The sequence shown here is derived from an EMBL/GenBank/DDBJ whole genome shotgun (WGS) entry which is preliminary data.</text>
</comment>